<sequence>MLAVLNTVPDSVKGVTYPSHVRELLTRGLEASGLKVVRGADGMFACTYTHS</sequence>
<dbReference type="EMBL" id="JAUSVU010000043">
    <property type="protein sequence ID" value="MDQ0537294.1"/>
    <property type="molecule type" value="Genomic_DNA"/>
</dbReference>
<reference evidence="1 2" key="1">
    <citation type="submission" date="2023-07" db="EMBL/GenBank/DDBJ databases">
        <title>Genomic Encyclopedia of Type Strains, Phase IV (KMG-IV): sequencing the most valuable type-strain genomes for metagenomic binning, comparative biology and taxonomic classification.</title>
        <authorList>
            <person name="Goeker M."/>
        </authorList>
    </citation>
    <scope>NUCLEOTIDE SEQUENCE [LARGE SCALE GENOMIC DNA]</scope>
    <source>
        <strain evidence="1 2">DSM 19922</strain>
    </source>
</reference>
<gene>
    <name evidence="1" type="ORF">QO018_006196</name>
</gene>
<proteinExistence type="predicted"/>
<dbReference type="Proteomes" id="UP001244552">
    <property type="component" value="Unassembled WGS sequence"/>
</dbReference>
<organism evidence="1 2">
    <name type="scientific">Azospirillum picis</name>
    <dbReference type="NCBI Taxonomy" id="488438"/>
    <lineage>
        <taxon>Bacteria</taxon>
        <taxon>Pseudomonadati</taxon>
        <taxon>Pseudomonadota</taxon>
        <taxon>Alphaproteobacteria</taxon>
        <taxon>Rhodospirillales</taxon>
        <taxon>Azospirillaceae</taxon>
        <taxon>Azospirillum</taxon>
    </lineage>
</organism>
<protein>
    <submittedName>
        <fullName evidence="1">Uncharacterized protein</fullName>
    </submittedName>
</protein>
<comment type="caution">
    <text evidence="1">The sequence shown here is derived from an EMBL/GenBank/DDBJ whole genome shotgun (WGS) entry which is preliminary data.</text>
</comment>
<name>A0ABU0MUX6_9PROT</name>
<keyword evidence="2" id="KW-1185">Reference proteome</keyword>
<evidence type="ECO:0000313" key="1">
    <source>
        <dbReference type="EMBL" id="MDQ0537294.1"/>
    </source>
</evidence>
<accession>A0ABU0MUX6</accession>
<evidence type="ECO:0000313" key="2">
    <source>
        <dbReference type="Proteomes" id="UP001244552"/>
    </source>
</evidence>